<evidence type="ECO:0000256" key="1">
    <source>
        <dbReference type="SAM" id="Phobius"/>
    </source>
</evidence>
<feature type="transmembrane region" description="Helical" evidence="1">
    <location>
        <begin position="54"/>
        <end position="71"/>
    </location>
</feature>
<organism evidence="2">
    <name type="scientific">Lotharella globosa</name>
    <dbReference type="NCBI Taxonomy" id="91324"/>
    <lineage>
        <taxon>Eukaryota</taxon>
        <taxon>Sar</taxon>
        <taxon>Rhizaria</taxon>
        <taxon>Cercozoa</taxon>
        <taxon>Chlorarachniophyceae</taxon>
        <taxon>Lotharella</taxon>
    </lineage>
</organism>
<accession>A0A7S3Z965</accession>
<name>A0A7S3Z965_9EUKA</name>
<feature type="transmembrane region" description="Helical" evidence="1">
    <location>
        <begin position="78"/>
        <end position="103"/>
    </location>
</feature>
<proteinExistence type="predicted"/>
<evidence type="ECO:0000313" key="2">
    <source>
        <dbReference type="EMBL" id="CAE0675866.1"/>
    </source>
</evidence>
<dbReference type="AlphaFoldDB" id="A0A7S3Z965"/>
<feature type="transmembrane region" description="Helical" evidence="1">
    <location>
        <begin position="109"/>
        <end position="130"/>
    </location>
</feature>
<sequence length="131" mass="14526">MIIQIELAKKLKAGQYRVGGALSKVDTKGVNGFVHVREKGGFTKHGNKMLFKSFVYNILVSAAMACVIAIAEPKKNAILRLTVFVTTGFYWFAEGWSVVWLAHELVPTLINGFDALMYGTITAFVFDFFLA</sequence>
<dbReference type="EMBL" id="HBIV01038865">
    <property type="protein sequence ID" value="CAE0675866.1"/>
    <property type="molecule type" value="Transcribed_RNA"/>
</dbReference>
<gene>
    <name evidence="2" type="ORF">LGLO00237_LOCUS27643</name>
</gene>
<reference evidence="2" key="1">
    <citation type="submission" date="2021-01" db="EMBL/GenBank/DDBJ databases">
        <authorList>
            <person name="Corre E."/>
            <person name="Pelletier E."/>
            <person name="Niang G."/>
            <person name="Scheremetjew M."/>
            <person name="Finn R."/>
            <person name="Kale V."/>
            <person name="Holt S."/>
            <person name="Cochrane G."/>
            <person name="Meng A."/>
            <person name="Brown T."/>
            <person name="Cohen L."/>
        </authorList>
    </citation>
    <scope>NUCLEOTIDE SEQUENCE</scope>
    <source>
        <strain evidence="2">CCCM811</strain>
    </source>
</reference>
<keyword evidence="1" id="KW-1133">Transmembrane helix</keyword>
<protein>
    <submittedName>
        <fullName evidence="2">Uncharacterized protein</fullName>
    </submittedName>
</protein>
<keyword evidence="1" id="KW-0812">Transmembrane</keyword>
<keyword evidence="1" id="KW-0472">Membrane</keyword>